<dbReference type="SUPFAM" id="SSF90123">
    <property type="entry name" value="ABC transporter transmembrane region"/>
    <property type="match status" value="2"/>
</dbReference>
<comment type="caution">
    <text evidence="14">The sequence shown here is derived from an EMBL/GenBank/DDBJ whole genome shotgun (WGS) entry which is preliminary data.</text>
</comment>
<dbReference type="GO" id="GO:0016020">
    <property type="term" value="C:membrane"/>
    <property type="evidence" value="ECO:0007669"/>
    <property type="project" value="InterPro"/>
</dbReference>
<proteinExistence type="inferred from homology"/>
<evidence type="ECO:0000256" key="8">
    <source>
        <dbReference type="ARBA" id="ARBA00022989"/>
    </source>
</evidence>
<evidence type="ECO:0000256" key="10">
    <source>
        <dbReference type="SAM" id="MobiDB-lite"/>
    </source>
</evidence>
<dbReference type="InterPro" id="IPR017871">
    <property type="entry name" value="ABC_transporter-like_CS"/>
</dbReference>
<comment type="similarity">
    <text evidence="2">Belongs to the ABC transporter superfamily. ABCC family. Conjugate transporter (TC 3.A.1.208) subfamily.</text>
</comment>
<dbReference type="InterPro" id="IPR036640">
    <property type="entry name" value="ABC1_TM_sf"/>
</dbReference>
<feature type="domain" description="ABC transmembrane type-1" evidence="13">
    <location>
        <begin position="720"/>
        <end position="998"/>
    </location>
</feature>
<dbReference type="InterPro" id="IPR011527">
    <property type="entry name" value="ABC1_TM_dom"/>
</dbReference>
<feature type="domain" description="ABC transmembrane type-1" evidence="13">
    <location>
        <begin position="126"/>
        <end position="345"/>
    </location>
</feature>
<dbReference type="FunFam" id="3.40.50.300:FF:000074">
    <property type="entry name" value="Multidrug resistance-associated protein 5 isoform 1"/>
    <property type="match status" value="1"/>
</dbReference>
<keyword evidence="4 11" id="KW-0812">Transmembrane</keyword>
<evidence type="ECO:0000313" key="14">
    <source>
        <dbReference type="EMBL" id="KAF9329893.1"/>
    </source>
</evidence>
<evidence type="ECO:0000256" key="6">
    <source>
        <dbReference type="ARBA" id="ARBA00022741"/>
    </source>
</evidence>
<dbReference type="FunFam" id="3.40.50.300:FF:000997">
    <property type="entry name" value="Multidrug resistance-associated protein 1"/>
    <property type="match status" value="1"/>
</dbReference>
<feature type="region of interest" description="Disordered" evidence="10">
    <location>
        <begin position="1"/>
        <end position="39"/>
    </location>
</feature>
<feature type="transmembrane region" description="Helical" evidence="11">
    <location>
        <begin position="827"/>
        <end position="849"/>
    </location>
</feature>
<dbReference type="GO" id="GO:0016887">
    <property type="term" value="F:ATP hydrolysis activity"/>
    <property type="evidence" value="ECO:0007669"/>
    <property type="project" value="InterPro"/>
</dbReference>
<protein>
    <submittedName>
        <fullName evidence="14">Multidrug resistance-associated protein 1</fullName>
    </submittedName>
</protein>
<feature type="transmembrane region" description="Helical" evidence="11">
    <location>
        <begin position="117"/>
        <end position="133"/>
    </location>
</feature>
<evidence type="ECO:0000256" key="5">
    <source>
        <dbReference type="ARBA" id="ARBA00022737"/>
    </source>
</evidence>
<evidence type="ECO:0000256" key="2">
    <source>
        <dbReference type="ARBA" id="ARBA00009726"/>
    </source>
</evidence>
<organism evidence="14 15">
    <name type="scientific">Podila minutissima</name>
    <dbReference type="NCBI Taxonomy" id="64525"/>
    <lineage>
        <taxon>Eukaryota</taxon>
        <taxon>Fungi</taxon>
        <taxon>Fungi incertae sedis</taxon>
        <taxon>Mucoromycota</taxon>
        <taxon>Mortierellomycotina</taxon>
        <taxon>Mortierellomycetes</taxon>
        <taxon>Mortierellales</taxon>
        <taxon>Mortierellaceae</taxon>
        <taxon>Podila</taxon>
    </lineage>
</organism>
<reference evidence="14" key="1">
    <citation type="journal article" date="2020" name="Fungal Divers.">
        <title>Resolving the Mortierellaceae phylogeny through synthesis of multi-gene phylogenetics and phylogenomics.</title>
        <authorList>
            <person name="Vandepol N."/>
            <person name="Liber J."/>
            <person name="Desiro A."/>
            <person name="Na H."/>
            <person name="Kennedy M."/>
            <person name="Barry K."/>
            <person name="Grigoriev I.V."/>
            <person name="Miller A.N."/>
            <person name="O'Donnell K."/>
            <person name="Stajich J.E."/>
            <person name="Bonito G."/>
        </authorList>
    </citation>
    <scope>NUCLEOTIDE SEQUENCE</scope>
    <source>
        <strain evidence="14">NVP1</strain>
    </source>
</reference>
<gene>
    <name evidence="14" type="primary">ABCC1_4</name>
    <name evidence="14" type="ORF">BG006_007105</name>
</gene>
<dbReference type="PROSITE" id="PS00211">
    <property type="entry name" value="ABC_TRANSPORTER_1"/>
    <property type="match status" value="2"/>
</dbReference>
<evidence type="ECO:0000256" key="4">
    <source>
        <dbReference type="ARBA" id="ARBA00022692"/>
    </source>
</evidence>
<feature type="transmembrane region" description="Helical" evidence="11">
    <location>
        <begin position="943"/>
        <end position="962"/>
    </location>
</feature>
<dbReference type="CDD" id="cd18606">
    <property type="entry name" value="ABC_6TM_YOR1_D2_like"/>
    <property type="match status" value="1"/>
</dbReference>
<dbReference type="Gene3D" id="1.20.1560.10">
    <property type="entry name" value="ABC transporter type 1, transmembrane domain"/>
    <property type="match status" value="2"/>
</dbReference>
<dbReference type="GO" id="GO:0005524">
    <property type="term" value="F:ATP binding"/>
    <property type="evidence" value="ECO:0007669"/>
    <property type="project" value="UniProtKB-KW"/>
</dbReference>
<dbReference type="PANTHER" id="PTHR24223:SF456">
    <property type="entry name" value="MULTIDRUG RESISTANCE-ASSOCIATED PROTEIN LETHAL(2)03659"/>
    <property type="match status" value="1"/>
</dbReference>
<dbReference type="CDD" id="cd03250">
    <property type="entry name" value="ABCC_MRP_domain1"/>
    <property type="match status" value="1"/>
</dbReference>
<evidence type="ECO:0000259" key="12">
    <source>
        <dbReference type="PROSITE" id="PS50893"/>
    </source>
</evidence>
<dbReference type="PANTHER" id="PTHR24223">
    <property type="entry name" value="ATP-BINDING CASSETTE SUB-FAMILY C"/>
    <property type="match status" value="1"/>
</dbReference>
<keyword evidence="5" id="KW-0677">Repeat</keyword>
<evidence type="ECO:0000256" key="1">
    <source>
        <dbReference type="ARBA" id="ARBA00004127"/>
    </source>
</evidence>
<evidence type="ECO:0000256" key="7">
    <source>
        <dbReference type="ARBA" id="ARBA00022840"/>
    </source>
</evidence>
<dbReference type="InterPro" id="IPR003593">
    <property type="entry name" value="AAA+_ATPase"/>
</dbReference>
<sequence length="1290" mass="143064">MGTSPTQPLISTPSNPQIGGNQYGSTLERPRTVADQTPSIKDDPHYYECPQMKVSLVSFLTYSWMDPLFRTGYKRQLQEEDLWDMAPQWTAGVVGPELTASWKNEKARAAAKNQRPSLLRALVRFILPYYWIIEFLRATQDTTSPPSPLWHGYALAAALFVVSMAISIVNMLWEAYFVRTAILARTALVDMIFKKATTMSSKARLDNPDSKVFNLMSTDTVRIEDSIEGVLFLLVIPLGTLITVAMLWYLIGPSSLLGAIVLMVSNPAQAWAMTKLHSIRERASKLTDSRIFAMTEILQAIKVIKLYAWEKSFLVKLSEIRLSEIKCLSTLMQVRGFIYSTSSAADAYVSAKRIEEFLLSEDLAPLPPVVPTHPYALSIKDADFYWDQLPSAASDSEGTSDETQERQPLLYGQERNLDASDLTFLRNINLDIPRGALVAIVGPVGSGKSSLLQGMVGNMMMSRGTVVRGASIGYASQTPWIQNATVRDNILFDTPFDEKRYWKVVKACSLEKDLSTFANGDLTEIGERGVNLSGGQKARLSLARSVYYNADIIIMDDPLSAVDAHVGKRLWEDCVFHELTGKTRIVATHQLHVLPDVDYVVCLENGCIVDQGTYQELIAKKTDFYTLMKTYGGHEHDDDGKKLRRRRLSRSVSAGKTIVQAASDSDDEITVLLESTEPSTEEDKKVVPGGQMTEEERAYGAVSTHVYKSYFDLGGHFYWAFVVFLIFAQQAVGVAMNVWLSYWTEDKLSLSKWAYIEIYVGAGVVQMIVVMTGSFMLVVAVLKSSRVMHDHAFVSVLNSPMSFFDTTPLGRILNRFSKDLSTIDNTLMNSFSSLMIAIAGILSMLILSAVLLPGMAPIVVILTLAYYYGAAFYQATSREMKRLDSNLRSHLFSYFSEMLTGLGTLKAYHEHGIDKAIGRNQFNLDRSNKAYYQLSNGARWIGFRVYLVGHLLNLAAVVLMVYTRTTMDPATAGLILSYLARLSSELSWAVQCFAIVENNMSSAERLMYYAENLDQEPPAEKPESKPPGCWPEHGEIVFKNVSMRYRPELPLVLNNVSFDIQAGDKIGVVGRTGAGKSSLIQALFLLVLPETGEIRIDGVETGSIGTADLRSKIAIIPQDPVLFLGTFRYNLDPLGRYTEQELWLALEAVDLKNYVRAQEGGLDASVSAQGENLSVGQRQLVCLARALLTKAKVVVLDEATASVDLATDSLIQKAIRVDFASSTVITIAHRLNTVVDYTRIIVMEQGQVSEYDTPATLLDDRESAFSKMVDETGAKNAALLRTLAGCKLGK</sequence>
<keyword evidence="15" id="KW-1185">Reference proteome</keyword>
<keyword evidence="7" id="KW-0067">ATP-binding</keyword>
<feature type="transmembrane region" description="Helical" evidence="11">
    <location>
        <begin position="855"/>
        <end position="873"/>
    </location>
</feature>
<keyword evidence="6" id="KW-0547">Nucleotide-binding</keyword>
<dbReference type="PROSITE" id="PS50893">
    <property type="entry name" value="ABC_TRANSPORTER_2"/>
    <property type="match status" value="2"/>
</dbReference>
<evidence type="ECO:0000256" key="11">
    <source>
        <dbReference type="SAM" id="Phobius"/>
    </source>
</evidence>
<feature type="domain" description="ABC transporter" evidence="12">
    <location>
        <begin position="410"/>
        <end position="630"/>
    </location>
</feature>
<dbReference type="Proteomes" id="UP000696485">
    <property type="component" value="Unassembled WGS sequence"/>
</dbReference>
<dbReference type="SUPFAM" id="SSF52540">
    <property type="entry name" value="P-loop containing nucleoside triphosphate hydrolases"/>
    <property type="match status" value="2"/>
</dbReference>
<feature type="compositionally biased region" description="Polar residues" evidence="10">
    <location>
        <begin position="1"/>
        <end position="25"/>
    </location>
</feature>
<feature type="domain" description="ABC transporter" evidence="12">
    <location>
        <begin position="1036"/>
        <end position="1270"/>
    </location>
</feature>
<keyword evidence="9 11" id="KW-0472">Membrane</keyword>
<feature type="transmembrane region" description="Helical" evidence="11">
    <location>
        <begin position="153"/>
        <end position="173"/>
    </location>
</feature>
<name>A0A9P5VKK7_9FUNG</name>
<dbReference type="GO" id="GO:0140359">
    <property type="term" value="F:ABC-type transporter activity"/>
    <property type="evidence" value="ECO:0007669"/>
    <property type="project" value="InterPro"/>
</dbReference>
<keyword evidence="3" id="KW-0813">Transport</keyword>
<dbReference type="PROSITE" id="PS50929">
    <property type="entry name" value="ABC_TM1F"/>
    <property type="match status" value="2"/>
</dbReference>
<feature type="transmembrane region" description="Helical" evidence="11">
    <location>
        <begin position="717"/>
        <end position="738"/>
    </location>
</feature>
<dbReference type="EMBL" id="JAAAUY010000440">
    <property type="protein sequence ID" value="KAF9329893.1"/>
    <property type="molecule type" value="Genomic_DNA"/>
</dbReference>
<dbReference type="GO" id="GO:0012505">
    <property type="term" value="C:endomembrane system"/>
    <property type="evidence" value="ECO:0007669"/>
    <property type="project" value="UniProtKB-SubCell"/>
</dbReference>
<accession>A0A9P5VKK7</accession>
<comment type="subcellular location">
    <subcellularLocation>
        <location evidence="1">Endomembrane system</location>
        <topology evidence="1">Multi-pass membrane protein</topology>
    </subcellularLocation>
</comment>
<dbReference type="InterPro" id="IPR050173">
    <property type="entry name" value="ABC_transporter_C-like"/>
</dbReference>
<evidence type="ECO:0000256" key="3">
    <source>
        <dbReference type="ARBA" id="ARBA00022448"/>
    </source>
</evidence>
<evidence type="ECO:0000256" key="9">
    <source>
        <dbReference type="ARBA" id="ARBA00023136"/>
    </source>
</evidence>
<evidence type="ECO:0000259" key="13">
    <source>
        <dbReference type="PROSITE" id="PS50929"/>
    </source>
</evidence>
<dbReference type="Pfam" id="PF00664">
    <property type="entry name" value="ABC_membrane"/>
    <property type="match status" value="2"/>
</dbReference>
<dbReference type="Gene3D" id="3.40.50.300">
    <property type="entry name" value="P-loop containing nucleotide triphosphate hydrolases"/>
    <property type="match status" value="2"/>
</dbReference>
<dbReference type="FunFam" id="1.20.1560.10:FF:000010">
    <property type="entry name" value="Multidrug resistance-associated ABC transporter"/>
    <property type="match status" value="1"/>
</dbReference>
<evidence type="ECO:0000313" key="15">
    <source>
        <dbReference type="Proteomes" id="UP000696485"/>
    </source>
</evidence>
<dbReference type="InterPro" id="IPR003439">
    <property type="entry name" value="ABC_transporter-like_ATP-bd"/>
</dbReference>
<dbReference type="SMART" id="SM00382">
    <property type="entry name" value="AAA"/>
    <property type="match status" value="2"/>
</dbReference>
<keyword evidence="8 11" id="KW-1133">Transmembrane helix</keyword>
<feature type="transmembrane region" description="Helical" evidence="11">
    <location>
        <begin position="758"/>
        <end position="782"/>
    </location>
</feature>
<dbReference type="Pfam" id="PF00005">
    <property type="entry name" value="ABC_tran"/>
    <property type="match status" value="2"/>
</dbReference>
<dbReference type="CDD" id="cd03244">
    <property type="entry name" value="ABCC_MRP_domain2"/>
    <property type="match status" value="1"/>
</dbReference>
<dbReference type="InterPro" id="IPR027417">
    <property type="entry name" value="P-loop_NTPase"/>
</dbReference>
<feature type="transmembrane region" description="Helical" evidence="11">
    <location>
        <begin position="230"/>
        <end position="250"/>
    </location>
</feature>